<evidence type="ECO:0000256" key="2">
    <source>
        <dbReference type="ARBA" id="ARBA00023180"/>
    </source>
</evidence>
<dbReference type="PANTHER" id="PTHR10605">
    <property type="entry name" value="HEPARAN SULFATE SULFOTRANSFERASE"/>
    <property type="match status" value="1"/>
</dbReference>
<evidence type="ECO:0000256" key="4">
    <source>
        <dbReference type="PIRSR" id="PIRSR637359-2"/>
    </source>
</evidence>
<keyword evidence="5" id="KW-1015">Disulfide bond</keyword>
<organism evidence="9 10">
    <name type="scientific">Elysia marginata</name>
    <dbReference type="NCBI Taxonomy" id="1093978"/>
    <lineage>
        <taxon>Eukaryota</taxon>
        <taxon>Metazoa</taxon>
        <taxon>Spiralia</taxon>
        <taxon>Lophotrochozoa</taxon>
        <taxon>Mollusca</taxon>
        <taxon>Gastropoda</taxon>
        <taxon>Heterobranchia</taxon>
        <taxon>Euthyneura</taxon>
        <taxon>Panpulmonata</taxon>
        <taxon>Sacoglossa</taxon>
        <taxon>Placobranchoidea</taxon>
        <taxon>Plakobranchidae</taxon>
        <taxon>Elysia</taxon>
    </lineage>
</organism>
<evidence type="ECO:0000256" key="1">
    <source>
        <dbReference type="ARBA" id="ARBA00022679"/>
    </source>
</evidence>
<feature type="disulfide bond" evidence="5">
    <location>
        <begin position="280"/>
        <end position="303"/>
    </location>
</feature>
<reference evidence="9 10" key="1">
    <citation type="journal article" date="2021" name="Elife">
        <title>Chloroplast acquisition without the gene transfer in kleptoplastic sea slugs, Plakobranchus ocellatus.</title>
        <authorList>
            <person name="Maeda T."/>
            <person name="Takahashi S."/>
            <person name="Yoshida T."/>
            <person name="Shimamura S."/>
            <person name="Takaki Y."/>
            <person name="Nagai Y."/>
            <person name="Toyoda A."/>
            <person name="Suzuki Y."/>
            <person name="Arimoto A."/>
            <person name="Ishii H."/>
            <person name="Satoh N."/>
            <person name="Nishiyama T."/>
            <person name="Hasebe M."/>
            <person name="Maruyama T."/>
            <person name="Minagawa J."/>
            <person name="Obokata J."/>
            <person name="Shigenobu S."/>
        </authorList>
    </citation>
    <scope>NUCLEOTIDE SEQUENCE [LARGE SCALE GENOMIC DNA]</scope>
</reference>
<dbReference type="PANTHER" id="PTHR10605:SF65">
    <property type="entry name" value="GH20068P"/>
    <property type="match status" value="1"/>
</dbReference>
<evidence type="ECO:0000259" key="8">
    <source>
        <dbReference type="Pfam" id="PF00685"/>
    </source>
</evidence>
<evidence type="ECO:0000256" key="6">
    <source>
        <dbReference type="SAM" id="MobiDB-lite"/>
    </source>
</evidence>
<dbReference type="GO" id="GO:0008467">
    <property type="term" value="F:[heparan sulfate]-glucosamine 3-sulfotransferase activity"/>
    <property type="evidence" value="ECO:0007669"/>
    <property type="project" value="TreeGrafter"/>
</dbReference>
<name>A0AAV4K237_9GAST</name>
<comment type="caution">
    <text evidence="9">The sequence shown here is derived from an EMBL/GenBank/DDBJ whole genome shotgun (WGS) entry which is preliminary data.</text>
</comment>
<evidence type="ECO:0000256" key="5">
    <source>
        <dbReference type="PIRSR" id="PIRSR637359-3"/>
    </source>
</evidence>
<feature type="binding site" evidence="4">
    <location>
        <position position="183"/>
    </location>
    <ligand>
        <name>3'-phosphoadenylyl sulfate</name>
        <dbReference type="ChEBI" id="CHEBI:58339"/>
    </ligand>
</feature>
<feature type="domain" description="Sulfotransferase" evidence="8">
    <location>
        <begin position="85"/>
        <end position="285"/>
    </location>
</feature>
<dbReference type="InterPro" id="IPR000863">
    <property type="entry name" value="Sulfotransferase_dom"/>
</dbReference>
<dbReference type="AlphaFoldDB" id="A0AAV4K237"/>
<feature type="binding site" evidence="4">
    <location>
        <position position="279"/>
    </location>
    <ligand>
        <name>3'-phosphoadenylyl sulfate</name>
        <dbReference type="ChEBI" id="CHEBI:58339"/>
    </ligand>
</feature>
<feature type="active site" description="For sulfotransferase activity" evidence="3">
    <location>
        <position position="94"/>
    </location>
</feature>
<sequence>MKSIATKRKLLAALVGVLMISFYLVILVTVSFQNNKFHKELRQRWTSGQNYSNLFNTNSPLRDQESTNAMNSSKVSKDDRERRLPQCLIIGFSKCGTTALRAFLSLHPLIVSPLREIRYFTLRYQNGLDWYRNQMPLSTADQVTVEKSAGYITSLESLERIHRMNATLKLVVMVRDPITRLQSEYARCVSTVNVTSTHVPTFKSWCGGLSSPNVLRLVDYATPLSTVYSLFSKEQVLVLSEELLEEKPLDVLGEVEAFLGLKPGFSKTDLAYNEEKGFYCFNTSSPRYPQVKTNLVLNERTGCFGSHKGRAHPEIGDKFLQQLVSAIQPYNQRLFRLIGKTFSWAHFNHK</sequence>
<gene>
    <name evidence="9" type="ORF">ElyMa_005289600</name>
</gene>
<evidence type="ECO:0000313" key="9">
    <source>
        <dbReference type="EMBL" id="GFS27641.1"/>
    </source>
</evidence>
<keyword evidence="7" id="KW-0812">Transmembrane</keyword>
<dbReference type="Pfam" id="PF00685">
    <property type="entry name" value="Sulfotransfer_1"/>
    <property type="match status" value="1"/>
</dbReference>
<feature type="binding site" evidence="4">
    <location>
        <begin position="308"/>
        <end position="312"/>
    </location>
    <ligand>
        <name>3'-phosphoadenylyl sulfate</name>
        <dbReference type="ChEBI" id="CHEBI:58339"/>
    </ligand>
</feature>
<evidence type="ECO:0000313" key="10">
    <source>
        <dbReference type="Proteomes" id="UP000762676"/>
    </source>
</evidence>
<dbReference type="InterPro" id="IPR037359">
    <property type="entry name" value="NST/OST"/>
</dbReference>
<feature type="region of interest" description="Disordered" evidence="6">
    <location>
        <begin position="56"/>
        <end position="78"/>
    </location>
</feature>
<keyword evidence="2" id="KW-0325">Glycoprotein</keyword>
<dbReference type="Gene3D" id="3.40.50.300">
    <property type="entry name" value="P-loop containing nucleotide triphosphate hydrolases"/>
    <property type="match status" value="1"/>
</dbReference>
<keyword evidence="1" id="KW-0808">Transferase</keyword>
<protein>
    <submittedName>
        <fullName evidence="9">Heparan sulfate glucosamine 3-O-sulfotransferase 5</fullName>
    </submittedName>
</protein>
<feature type="transmembrane region" description="Helical" evidence="7">
    <location>
        <begin position="12"/>
        <end position="32"/>
    </location>
</feature>
<feature type="binding site" evidence="4">
    <location>
        <position position="175"/>
    </location>
    <ligand>
        <name>3'-phosphoadenylyl sulfate</name>
        <dbReference type="ChEBI" id="CHEBI:58339"/>
    </ligand>
</feature>
<feature type="compositionally biased region" description="Polar residues" evidence="6">
    <location>
        <begin position="56"/>
        <end position="74"/>
    </location>
</feature>
<proteinExistence type="predicted"/>
<keyword evidence="7" id="KW-1133">Transmembrane helix</keyword>
<keyword evidence="10" id="KW-1185">Reference proteome</keyword>
<dbReference type="InterPro" id="IPR027417">
    <property type="entry name" value="P-loop_NTPase"/>
</dbReference>
<accession>A0AAV4K237</accession>
<dbReference type="SUPFAM" id="SSF52540">
    <property type="entry name" value="P-loop containing nucleoside triphosphate hydrolases"/>
    <property type="match status" value="1"/>
</dbReference>
<evidence type="ECO:0000256" key="7">
    <source>
        <dbReference type="SAM" id="Phobius"/>
    </source>
</evidence>
<dbReference type="EMBL" id="BMAT01010546">
    <property type="protein sequence ID" value="GFS27641.1"/>
    <property type="molecule type" value="Genomic_DNA"/>
</dbReference>
<evidence type="ECO:0000256" key="3">
    <source>
        <dbReference type="PIRSR" id="PIRSR637359-1"/>
    </source>
</evidence>
<keyword evidence="7" id="KW-0472">Membrane</keyword>
<dbReference type="Proteomes" id="UP000762676">
    <property type="component" value="Unassembled WGS sequence"/>
</dbReference>